<accession>A0A0F9I736</accession>
<keyword evidence="6" id="KW-0687">Ribonucleoprotein</keyword>
<keyword evidence="4" id="KW-0694">RNA-binding</keyword>
<dbReference type="Gene3D" id="3.90.470.10">
    <property type="entry name" value="Ribosomal protein L22/L17"/>
    <property type="match status" value="1"/>
</dbReference>
<dbReference type="NCBIfam" id="NF003260">
    <property type="entry name" value="PRK04223.1"/>
    <property type="match status" value="1"/>
</dbReference>
<dbReference type="CDD" id="cd00336">
    <property type="entry name" value="Ribosomal_L22"/>
    <property type="match status" value="1"/>
</dbReference>
<evidence type="ECO:0008006" key="8">
    <source>
        <dbReference type="Google" id="ProtNLM"/>
    </source>
</evidence>
<gene>
    <name evidence="7" type="ORF">LCGC14_1912960</name>
</gene>
<dbReference type="InterPro" id="IPR036394">
    <property type="entry name" value="Ribosomal_uL22_sf"/>
</dbReference>
<comment type="caution">
    <text evidence="7">The sequence shown here is derived from an EMBL/GenBank/DDBJ whole genome shotgun (WGS) entry which is preliminary data.</text>
</comment>
<dbReference type="HAMAP" id="MF_01331_A">
    <property type="entry name" value="Ribosomal_uL22_A"/>
    <property type="match status" value="1"/>
</dbReference>
<dbReference type="FunFam" id="3.90.470.10:FF:000015">
    <property type="entry name" value="50S ribosomal protein L22"/>
    <property type="match status" value="1"/>
</dbReference>
<protein>
    <recommendedName>
        <fullName evidence="8">50S ribosomal protein L22</fullName>
    </recommendedName>
</protein>
<evidence type="ECO:0000256" key="3">
    <source>
        <dbReference type="ARBA" id="ARBA00022730"/>
    </source>
</evidence>
<name>A0A0F9I736_9ZZZZ</name>
<dbReference type="GO" id="GO:0019843">
    <property type="term" value="F:rRNA binding"/>
    <property type="evidence" value="ECO:0007669"/>
    <property type="project" value="UniProtKB-KW"/>
</dbReference>
<dbReference type="EMBL" id="LAZR01020239">
    <property type="protein sequence ID" value="KKL89610.1"/>
    <property type="molecule type" value="Genomic_DNA"/>
</dbReference>
<proteinExistence type="inferred from homology"/>
<dbReference type="InterPro" id="IPR005721">
    <property type="entry name" value="Ribosomal_uL22_euk/arc"/>
</dbReference>
<dbReference type="InterPro" id="IPR057265">
    <property type="entry name" value="Ribosomal_uL22_arc-type"/>
</dbReference>
<reference evidence="7" key="1">
    <citation type="journal article" date="2015" name="Nature">
        <title>Complex archaea that bridge the gap between prokaryotes and eukaryotes.</title>
        <authorList>
            <person name="Spang A."/>
            <person name="Saw J.H."/>
            <person name="Jorgensen S.L."/>
            <person name="Zaremba-Niedzwiedzka K."/>
            <person name="Martijn J."/>
            <person name="Lind A.E."/>
            <person name="van Eijk R."/>
            <person name="Schleper C."/>
            <person name="Guy L."/>
            <person name="Ettema T.J."/>
        </authorList>
    </citation>
    <scope>NUCLEOTIDE SEQUENCE</scope>
</reference>
<evidence type="ECO:0000256" key="5">
    <source>
        <dbReference type="ARBA" id="ARBA00022980"/>
    </source>
</evidence>
<keyword evidence="5" id="KW-0689">Ribosomal protein</keyword>
<keyword evidence="3" id="KW-0699">rRNA-binding</keyword>
<dbReference type="PANTHER" id="PTHR11593:SF10">
    <property type="entry name" value="60S RIBOSOMAL PROTEIN L17"/>
    <property type="match status" value="1"/>
</dbReference>
<comment type="subunit">
    <text evidence="2">Part of the 50S ribosomal subunit.</text>
</comment>
<comment type="similarity">
    <text evidence="1">Belongs to the universal ribosomal protein uL22 family.</text>
</comment>
<dbReference type="Pfam" id="PF00237">
    <property type="entry name" value="Ribosomal_L22"/>
    <property type="match status" value="1"/>
</dbReference>
<dbReference type="InterPro" id="IPR001063">
    <property type="entry name" value="Ribosomal_uL22"/>
</dbReference>
<dbReference type="GO" id="GO:0022625">
    <property type="term" value="C:cytosolic large ribosomal subunit"/>
    <property type="evidence" value="ECO:0007669"/>
    <property type="project" value="TreeGrafter"/>
</dbReference>
<evidence type="ECO:0000256" key="1">
    <source>
        <dbReference type="ARBA" id="ARBA00009451"/>
    </source>
</evidence>
<organism evidence="7">
    <name type="scientific">marine sediment metagenome</name>
    <dbReference type="NCBI Taxonomy" id="412755"/>
    <lineage>
        <taxon>unclassified sequences</taxon>
        <taxon>metagenomes</taxon>
        <taxon>ecological metagenomes</taxon>
    </lineage>
</organism>
<dbReference type="PANTHER" id="PTHR11593">
    <property type="entry name" value="60S RIBOSOMAL PROTEIN L17"/>
    <property type="match status" value="1"/>
</dbReference>
<dbReference type="GO" id="GO:0003735">
    <property type="term" value="F:structural constituent of ribosome"/>
    <property type="evidence" value="ECO:0007669"/>
    <property type="project" value="InterPro"/>
</dbReference>
<evidence type="ECO:0000256" key="6">
    <source>
        <dbReference type="ARBA" id="ARBA00023274"/>
    </source>
</evidence>
<dbReference type="GO" id="GO:0002181">
    <property type="term" value="P:cytoplasmic translation"/>
    <property type="evidence" value="ECO:0007669"/>
    <property type="project" value="TreeGrafter"/>
</dbReference>
<evidence type="ECO:0000313" key="7">
    <source>
        <dbReference type="EMBL" id="KKL89610.1"/>
    </source>
</evidence>
<dbReference type="SUPFAM" id="SSF54843">
    <property type="entry name" value="Ribosomal protein L22"/>
    <property type="match status" value="1"/>
</dbReference>
<dbReference type="NCBIfam" id="TIGR01038">
    <property type="entry name" value="uL22_arch_euk"/>
    <property type="match status" value="1"/>
</dbReference>
<evidence type="ECO:0000256" key="2">
    <source>
        <dbReference type="ARBA" id="ARBA00011838"/>
    </source>
</evidence>
<evidence type="ECO:0000256" key="4">
    <source>
        <dbReference type="ARBA" id="ARBA00022884"/>
    </source>
</evidence>
<sequence>MIDMGKFGYAFQNYDTTRHVRASMREKQISHKHAREIAVQIKGLSIEKARDYLHSVVNKQRAVPFRRYKNQVGHRSDPGVMSGRYPEKSATEFIKLLDNLESNAEYKGMDLDRLKIINATVHKGVLIKRFIPRAMGRATPQNNVLTHVELVAQEI</sequence>
<dbReference type="AlphaFoldDB" id="A0A0F9I736"/>